<organism evidence="7">
    <name type="scientific">Coccolithus braarudii</name>
    <dbReference type="NCBI Taxonomy" id="221442"/>
    <lineage>
        <taxon>Eukaryota</taxon>
        <taxon>Haptista</taxon>
        <taxon>Haptophyta</taxon>
        <taxon>Prymnesiophyceae</taxon>
        <taxon>Coccolithales</taxon>
        <taxon>Coccolithaceae</taxon>
        <taxon>Coccolithus</taxon>
    </lineage>
</organism>
<keyword evidence="5" id="KW-0408">Iron</keyword>
<dbReference type="Gene3D" id="2.60.120.620">
    <property type="entry name" value="q2cbj1_9rhob like domain"/>
    <property type="match status" value="1"/>
</dbReference>
<evidence type="ECO:0000259" key="6">
    <source>
        <dbReference type="PROSITE" id="PS51471"/>
    </source>
</evidence>
<dbReference type="GO" id="GO:0031418">
    <property type="term" value="F:L-ascorbic acid binding"/>
    <property type="evidence" value="ECO:0007669"/>
    <property type="project" value="InterPro"/>
</dbReference>
<keyword evidence="3" id="KW-0223">Dioxygenase</keyword>
<reference evidence="7" key="1">
    <citation type="submission" date="2021-01" db="EMBL/GenBank/DDBJ databases">
        <authorList>
            <person name="Corre E."/>
            <person name="Pelletier E."/>
            <person name="Niang G."/>
            <person name="Scheremetjew M."/>
            <person name="Finn R."/>
            <person name="Kale V."/>
            <person name="Holt S."/>
            <person name="Cochrane G."/>
            <person name="Meng A."/>
            <person name="Brown T."/>
            <person name="Cohen L."/>
        </authorList>
    </citation>
    <scope>NUCLEOTIDE SEQUENCE</scope>
    <source>
        <strain evidence="7">PLY182g</strain>
    </source>
</reference>
<protein>
    <recommendedName>
        <fullName evidence="6">Fe2OG dioxygenase domain-containing protein</fullName>
    </recommendedName>
</protein>
<sequence length="302" mass="33420">MCTDELPDCATMAGLFSDTGVCRWPTAELCLRTCGECPRVAAARACRSLSDEGNGAFGVEHVDWRAFFEQVVQSQEEHGARLLSEETPWLAEFPTFLSPAEADEMIRIGEAEGLHVEDELPAHIRNVSVANCDSAACIQQPFINELSRRVSDLLQLPSRNFESNEFVRYEVGGHYRWHPDEYSWSKRSPPDPVAVLSGPRVLTFFMYLSDVEEGGQTAFSGADLSRASRMASGVGGRLMATPRKGKAILWANMQSNWRVAEPAAVHTALPVREGVKWAATIWVHASGFRIPEIYAGSECRAR</sequence>
<dbReference type="InterPro" id="IPR044862">
    <property type="entry name" value="Pro_4_hyd_alph_FE2OG_OXY"/>
</dbReference>
<keyword evidence="2" id="KW-0479">Metal-binding</keyword>
<evidence type="ECO:0000256" key="1">
    <source>
        <dbReference type="ARBA" id="ARBA00001961"/>
    </source>
</evidence>
<dbReference type="AlphaFoldDB" id="A0A7S0Q056"/>
<evidence type="ECO:0000256" key="3">
    <source>
        <dbReference type="ARBA" id="ARBA00022964"/>
    </source>
</evidence>
<dbReference type="GO" id="GO:0004656">
    <property type="term" value="F:procollagen-proline 4-dioxygenase activity"/>
    <property type="evidence" value="ECO:0007669"/>
    <property type="project" value="TreeGrafter"/>
</dbReference>
<keyword evidence="4" id="KW-0560">Oxidoreductase</keyword>
<dbReference type="PROSITE" id="PS51471">
    <property type="entry name" value="FE2OG_OXY"/>
    <property type="match status" value="1"/>
</dbReference>
<evidence type="ECO:0000256" key="4">
    <source>
        <dbReference type="ARBA" id="ARBA00023002"/>
    </source>
</evidence>
<dbReference type="GO" id="GO:0005506">
    <property type="term" value="F:iron ion binding"/>
    <property type="evidence" value="ECO:0007669"/>
    <property type="project" value="InterPro"/>
</dbReference>
<proteinExistence type="predicted"/>
<dbReference type="PANTHER" id="PTHR10869:SF246">
    <property type="entry name" value="TRANSMEMBRANE PROLYL 4-HYDROXYLASE"/>
    <property type="match status" value="1"/>
</dbReference>
<accession>A0A7S0Q056</accession>
<dbReference type="InterPro" id="IPR006620">
    <property type="entry name" value="Pro_4_hyd_alph"/>
</dbReference>
<dbReference type="SMART" id="SM00702">
    <property type="entry name" value="P4Hc"/>
    <property type="match status" value="1"/>
</dbReference>
<feature type="domain" description="Fe2OG dioxygenase" evidence="6">
    <location>
        <begin position="160"/>
        <end position="285"/>
    </location>
</feature>
<evidence type="ECO:0000256" key="2">
    <source>
        <dbReference type="ARBA" id="ARBA00022723"/>
    </source>
</evidence>
<dbReference type="InterPro" id="IPR005123">
    <property type="entry name" value="Oxoglu/Fe-dep_dioxygenase_dom"/>
</dbReference>
<evidence type="ECO:0000256" key="5">
    <source>
        <dbReference type="ARBA" id="ARBA00023004"/>
    </source>
</evidence>
<dbReference type="GO" id="GO:0005783">
    <property type="term" value="C:endoplasmic reticulum"/>
    <property type="evidence" value="ECO:0007669"/>
    <property type="project" value="TreeGrafter"/>
</dbReference>
<dbReference type="Pfam" id="PF13640">
    <property type="entry name" value="2OG-FeII_Oxy_3"/>
    <property type="match status" value="1"/>
</dbReference>
<dbReference type="PANTHER" id="PTHR10869">
    <property type="entry name" value="PROLYL 4-HYDROXYLASE ALPHA SUBUNIT"/>
    <property type="match status" value="1"/>
</dbReference>
<gene>
    <name evidence="7" type="ORF">CPEL01642_LOCUS9533</name>
</gene>
<dbReference type="InterPro" id="IPR045054">
    <property type="entry name" value="P4HA-like"/>
</dbReference>
<dbReference type="EMBL" id="HBEY01019891">
    <property type="protein sequence ID" value="CAD8606198.1"/>
    <property type="molecule type" value="Transcribed_RNA"/>
</dbReference>
<evidence type="ECO:0000313" key="7">
    <source>
        <dbReference type="EMBL" id="CAD8606198.1"/>
    </source>
</evidence>
<name>A0A7S0Q056_9EUKA</name>
<comment type="cofactor">
    <cofactor evidence="1">
        <name>L-ascorbate</name>
        <dbReference type="ChEBI" id="CHEBI:38290"/>
    </cofactor>
</comment>